<sequence>MRFRELCPVACEMLESAGHELILNTSSVPLLREELERFAPSIDAAIVGMDDWDADLIAQASKLKILAKLGVGLDNIDRQAARELGVDVTNAPGGNANAVAELALGLMLAAARQIVTQDRTLHAGGWDRMTGVEITGKTVGLLGFGMTAQNLARRLRGFEVELIAYDPWADPSRAADLQVRLATFDEVVSGCDFLSVHLPHTPETHHIVSREQLVSMRPGSILVNTSRGGVVDEPALYDALVSGVPVAAGIDVWEVEPPSADHPLLSLPNVVGTCHGAADTYEAYDKVGRVTARAINERLAGRKPLNIQN</sequence>
<dbReference type="SUPFAM" id="SSF51735">
    <property type="entry name" value="NAD(P)-binding Rossmann-fold domains"/>
    <property type="match status" value="1"/>
</dbReference>
<evidence type="ECO:0000256" key="1">
    <source>
        <dbReference type="ARBA" id="ARBA00005854"/>
    </source>
</evidence>
<organism evidence="6 7">
    <name type="scientific">Tessaracoccus lubricantis</name>
    <dbReference type="NCBI Taxonomy" id="545543"/>
    <lineage>
        <taxon>Bacteria</taxon>
        <taxon>Bacillati</taxon>
        <taxon>Actinomycetota</taxon>
        <taxon>Actinomycetes</taxon>
        <taxon>Propionibacteriales</taxon>
        <taxon>Propionibacteriaceae</taxon>
        <taxon>Tessaracoccus</taxon>
    </lineage>
</organism>
<dbReference type="Pfam" id="PF02826">
    <property type="entry name" value="2-Hacid_dh_C"/>
    <property type="match status" value="1"/>
</dbReference>
<proteinExistence type="inferred from homology"/>
<protein>
    <submittedName>
        <fullName evidence="6">Phosphoglycerate dehydrogenase</fullName>
    </submittedName>
</protein>
<evidence type="ECO:0000256" key="2">
    <source>
        <dbReference type="ARBA" id="ARBA00023002"/>
    </source>
</evidence>
<dbReference type="Gene3D" id="3.40.50.720">
    <property type="entry name" value="NAD(P)-binding Rossmann-like Domain"/>
    <property type="match status" value="2"/>
</dbReference>
<comment type="caution">
    <text evidence="6">The sequence shown here is derived from an EMBL/GenBank/DDBJ whole genome shotgun (WGS) entry which is preliminary data.</text>
</comment>
<dbReference type="InterPro" id="IPR006139">
    <property type="entry name" value="D-isomer_2_OHA_DH_cat_dom"/>
</dbReference>
<dbReference type="CDD" id="cd12172">
    <property type="entry name" value="PGDH_like_2"/>
    <property type="match status" value="1"/>
</dbReference>
<gene>
    <name evidence="6" type="ORF">GCM10025789_06520</name>
</gene>
<feature type="domain" description="D-isomer specific 2-hydroxyacid dehydrogenase catalytic" evidence="4">
    <location>
        <begin position="4"/>
        <end position="307"/>
    </location>
</feature>
<accession>A0ABP9F2B3</accession>
<name>A0ABP9F2B3_9ACTN</name>
<evidence type="ECO:0000313" key="6">
    <source>
        <dbReference type="EMBL" id="GAA4892233.1"/>
    </source>
</evidence>
<dbReference type="InterPro" id="IPR029753">
    <property type="entry name" value="D-isomer_DH_CS"/>
</dbReference>
<evidence type="ECO:0000256" key="3">
    <source>
        <dbReference type="RuleBase" id="RU003719"/>
    </source>
</evidence>
<dbReference type="PROSITE" id="PS00670">
    <property type="entry name" value="D_2_HYDROXYACID_DH_2"/>
    <property type="match status" value="1"/>
</dbReference>
<evidence type="ECO:0000259" key="4">
    <source>
        <dbReference type="Pfam" id="PF00389"/>
    </source>
</evidence>
<dbReference type="PROSITE" id="PS00671">
    <property type="entry name" value="D_2_HYDROXYACID_DH_3"/>
    <property type="match status" value="1"/>
</dbReference>
<comment type="similarity">
    <text evidence="1 3">Belongs to the D-isomer specific 2-hydroxyacid dehydrogenase family.</text>
</comment>
<feature type="domain" description="D-isomer specific 2-hydroxyacid dehydrogenase NAD-binding" evidence="5">
    <location>
        <begin position="104"/>
        <end position="277"/>
    </location>
</feature>
<reference evidence="7" key="1">
    <citation type="journal article" date="2019" name="Int. J. Syst. Evol. Microbiol.">
        <title>The Global Catalogue of Microorganisms (GCM) 10K type strain sequencing project: providing services to taxonomists for standard genome sequencing and annotation.</title>
        <authorList>
            <consortium name="The Broad Institute Genomics Platform"/>
            <consortium name="The Broad Institute Genome Sequencing Center for Infectious Disease"/>
            <person name="Wu L."/>
            <person name="Ma J."/>
        </authorList>
    </citation>
    <scope>NUCLEOTIDE SEQUENCE [LARGE SCALE GENOMIC DNA]</scope>
    <source>
        <strain evidence="7">JCM 19125</strain>
    </source>
</reference>
<keyword evidence="7" id="KW-1185">Reference proteome</keyword>
<dbReference type="Pfam" id="PF00389">
    <property type="entry name" value="2-Hacid_dh"/>
    <property type="match status" value="1"/>
</dbReference>
<keyword evidence="2 3" id="KW-0560">Oxidoreductase</keyword>
<dbReference type="Proteomes" id="UP001501521">
    <property type="component" value="Unassembled WGS sequence"/>
</dbReference>
<dbReference type="EMBL" id="BAABLV010000010">
    <property type="protein sequence ID" value="GAA4892233.1"/>
    <property type="molecule type" value="Genomic_DNA"/>
</dbReference>
<dbReference type="InterPro" id="IPR036291">
    <property type="entry name" value="NAD(P)-bd_dom_sf"/>
</dbReference>
<dbReference type="SUPFAM" id="SSF52283">
    <property type="entry name" value="Formate/glycerate dehydrogenase catalytic domain-like"/>
    <property type="match status" value="1"/>
</dbReference>
<evidence type="ECO:0000259" key="5">
    <source>
        <dbReference type="Pfam" id="PF02826"/>
    </source>
</evidence>
<dbReference type="InterPro" id="IPR006140">
    <property type="entry name" value="D-isomer_DH_NAD-bd"/>
</dbReference>
<evidence type="ECO:0000313" key="7">
    <source>
        <dbReference type="Proteomes" id="UP001501521"/>
    </source>
</evidence>
<dbReference type="PANTHER" id="PTHR42938:SF47">
    <property type="entry name" value="HYDROXYPYRUVATE REDUCTASE"/>
    <property type="match status" value="1"/>
</dbReference>
<dbReference type="PANTHER" id="PTHR42938">
    <property type="entry name" value="FORMATE DEHYDROGENASE 1"/>
    <property type="match status" value="1"/>
</dbReference>